<feature type="compositionally biased region" description="Polar residues" evidence="1">
    <location>
        <begin position="104"/>
        <end position="120"/>
    </location>
</feature>
<proteinExistence type="predicted"/>
<reference evidence="3 5" key="3">
    <citation type="submission" date="2023-03" db="EMBL/GenBank/DDBJ databases">
        <title>Speciation in Pyrococcus: adaptation to high temperature as a mechanism.</title>
        <authorList>
            <person name="Gu J."/>
        </authorList>
    </citation>
    <scope>NUCLEOTIDE SEQUENCE [LARGE SCALE GENOMIC DNA]</scope>
    <source>
        <strain evidence="3 5">LMOA34</strain>
    </source>
</reference>
<dbReference type="NCBIfam" id="TIGR04076">
    <property type="entry name" value="TIGR04076 family protein"/>
    <property type="match status" value="1"/>
</dbReference>
<dbReference type="EMBL" id="JARRIG010000003">
    <property type="protein sequence ID" value="MFA4804348.1"/>
    <property type="molecule type" value="Genomic_DNA"/>
</dbReference>
<dbReference type="InterPro" id="IPR023811">
    <property type="entry name" value="CHP04076"/>
</dbReference>
<dbReference type="KEGG" id="pyc:TQ32_04710"/>
<dbReference type="OrthoDB" id="96432at2157"/>
<evidence type="ECO:0000313" key="4">
    <source>
        <dbReference type="Proteomes" id="UP000070587"/>
    </source>
</evidence>
<evidence type="ECO:0000256" key="1">
    <source>
        <dbReference type="SAM" id="MobiDB-lite"/>
    </source>
</evidence>
<feature type="region of interest" description="Disordered" evidence="1">
    <location>
        <begin position="101"/>
        <end position="120"/>
    </location>
</feature>
<sequence>MEKLIAKVVEIRGKCPVFKLGDKIVIEGPKVILEETDAICTHAFASLLPYIVALRKGLKPYELGLGRGEKAYIQCLDPGPPYTEGGTVIFEITVIRDEAEKSLEGSQGSNQRSRYRSGSS</sequence>
<reference evidence="4" key="1">
    <citation type="submission" date="2015-02" db="EMBL/GenBank/DDBJ databases">
        <title>Pyrococcus kukulkanii sp. nov., a novel hyperthermophilic archaeon isolated from a deep-sea hydrothermal vent at the Guaymas Basin.</title>
        <authorList>
            <person name="Oger P.M."/>
            <person name="Callac N."/>
            <person name="Jebbar M."/>
            <person name="Godfroy A."/>
        </authorList>
    </citation>
    <scope>NUCLEOTIDE SEQUENCE [LARGE SCALE GENOMIC DNA]</scope>
    <source>
        <strain evidence="4">NCB100</strain>
    </source>
</reference>
<name>A0A127B919_9EURY</name>
<dbReference type="STRING" id="1609559.TQ32_04710"/>
<dbReference type="AlphaFoldDB" id="A0A127B919"/>
<gene>
    <name evidence="3" type="ORF">P8X34_06295</name>
    <name evidence="2" type="ORF">TQ32_04710</name>
</gene>
<dbReference type="EMBL" id="CP010835">
    <property type="protein sequence ID" value="AMM53860.1"/>
    <property type="molecule type" value="Genomic_DNA"/>
</dbReference>
<dbReference type="RefSeq" id="WP_068321658.1">
    <property type="nucleotide sequence ID" value="NZ_CP010835.1"/>
</dbReference>
<evidence type="ECO:0000313" key="5">
    <source>
        <dbReference type="Proteomes" id="UP001571980"/>
    </source>
</evidence>
<dbReference type="GeneID" id="28491111"/>
<dbReference type="Proteomes" id="UP000070587">
    <property type="component" value="Chromosome"/>
</dbReference>
<accession>A0A127B919</accession>
<reference evidence="2 4" key="2">
    <citation type="journal article" date="2016" name="Int. J. Syst. Evol. Microbiol.">
        <title>Pyrococcus kukulkanii sp. nov., a hyperthermophilic, piezophilic archaeon isolated from a deep-sea hydrothermal vent.</title>
        <authorList>
            <person name="Callac N."/>
            <person name="Oger P."/>
            <person name="Lesongeur F."/>
            <person name="Rattray J.E."/>
            <person name="Vannier P."/>
            <person name="Michoud G."/>
            <person name="Beauverger M."/>
            <person name="Gayet N."/>
            <person name="Rouxel O."/>
            <person name="Jebbar M."/>
            <person name="Godfroy A."/>
        </authorList>
    </citation>
    <scope>NUCLEOTIDE SEQUENCE [LARGE SCALE GENOMIC DNA]</scope>
    <source>
        <strain evidence="2 4">NCB100</strain>
    </source>
</reference>
<organism evidence="2 4">
    <name type="scientific">Pyrococcus kukulkanii</name>
    <dbReference type="NCBI Taxonomy" id="1609559"/>
    <lineage>
        <taxon>Archaea</taxon>
        <taxon>Methanobacteriati</taxon>
        <taxon>Methanobacteriota</taxon>
        <taxon>Thermococci</taxon>
        <taxon>Thermococcales</taxon>
        <taxon>Thermococcaceae</taxon>
        <taxon>Pyrococcus</taxon>
    </lineage>
</organism>
<evidence type="ECO:0000313" key="3">
    <source>
        <dbReference type="EMBL" id="MFA4804348.1"/>
    </source>
</evidence>
<evidence type="ECO:0000313" key="2">
    <source>
        <dbReference type="EMBL" id="AMM53860.1"/>
    </source>
</evidence>
<protein>
    <submittedName>
        <fullName evidence="3">TIGR04076 family protein</fullName>
    </submittedName>
</protein>
<keyword evidence="5" id="KW-1185">Reference proteome</keyword>
<dbReference type="Proteomes" id="UP001571980">
    <property type="component" value="Unassembled WGS sequence"/>
</dbReference>
<dbReference type="PATRIC" id="fig|1609559.3.peg.980"/>